<evidence type="ECO:0000313" key="1">
    <source>
        <dbReference type="EMBL" id="EHM13257.1"/>
    </source>
</evidence>
<sequence>MKALRKGRLHFFRRGGLMEPSDALKRYGIPAELVKDFQSWHIKPEGLDEPDSEGDGVQALLLQAGFSRGEAKLYARSLREGGLAARFVSPCWRAGGKKRFGQFARRKDSLPF</sequence>
<proteinExistence type="predicted"/>
<dbReference type="HOGENOM" id="CLU_2142509_0_0_0"/>
<name>H0UKP8_9BACT</name>
<dbReference type="AlphaFoldDB" id="H0UKP8"/>
<protein>
    <submittedName>
        <fullName evidence="1">Uncharacterized protein</fullName>
    </submittedName>
</protein>
<keyword evidence="2" id="KW-1185">Reference proteome</keyword>
<evidence type="ECO:0000313" key="2">
    <source>
        <dbReference type="Proteomes" id="UP000003806"/>
    </source>
</evidence>
<reference evidence="1 2" key="1">
    <citation type="submission" date="2011-11" db="EMBL/GenBank/DDBJ databases">
        <title>The Noncontiguous Finished genome of Jonquetella anthropi DSM 22815.</title>
        <authorList>
            <consortium name="US DOE Joint Genome Institute (JGI-PGF)"/>
            <person name="Lucas S."/>
            <person name="Copeland A."/>
            <person name="Lapidus A."/>
            <person name="Glavina del Rio T."/>
            <person name="Dalin E."/>
            <person name="Tice H."/>
            <person name="Bruce D."/>
            <person name="Goodwin L."/>
            <person name="Pitluck S."/>
            <person name="Peters L."/>
            <person name="Mikhailova N."/>
            <person name="Held B."/>
            <person name="Kyrpides N."/>
            <person name="Mavromatis K."/>
            <person name="Ivanova N."/>
            <person name="Markowitz V."/>
            <person name="Cheng J.-F."/>
            <person name="Hugenholtz P."/>
            <person name="Woyke T."/>
            <person name="Wu D."/>
            <person name="Gronow S."/>
            <person name="Wellnitz S."/>
            <person name="Brambilla E."/>
            <person name="Klenk H.-P."/>
            <person name="Eisen J.A."/>
        </authorList>
    </citation>
    <scope>NUCLEOTIDE SEQUENCE [LARGE SCALE GENOMIC DNA]</scope>
    <source>
        <strain evidence="1 2">DSM 22815</strain>
    </source>
</reference>
<dbReference type="Proteomes" id="UP000003806">
    <property type="component" value="Chromosome"/>
</dbReference>
<organism evidence="1 2">
    <name type="scientific">Jonquetella anthropi DSM 22815</name>
    <dbReference type="NCBI Taxonomy" id="885272"/>
    <lineage>
        <taxon>Bacteria</taxon>
        <taxon>Thermotogati</taxon>
        <taxon>Synergistota</taxon>
        <taxon>Synergistia</taxon>
        <taxon>Synergistales</taxon>
        <taxon>Dethiosulfovibrionaceae</taxon>
        <taxon>Jonquetella</taxon>
    </lineage>
</organism>
<dbReference type="STRING" id="885272.JonanDRAFT_0884"/>
<gene>
    <name evidence="1" type="ORF">JonanDRAFT_0884</name>
</gene>
<dbReference type="EMBL" id="CM001376">
    <property type="protein sequence ID" value="EHM13257.1"/>
    <property type="molecule type" value="Genomic_DNA"/>
</dbReference>
<accession>H0UKP8</accession>